<keyword evidence="5" id="KW-0472">Membrane</keyword>
<dbReference type="InterPro" id="IPR011049">
    <property type="entry name" value="Serralysin-like_metalloprot_C"/>
</dbReference>
<feature type="compositionally biased region" description="Basic and acidic residues" evidence="4">
    <location>
        <begin position="856"/>
        <end position="866"/>
    </location>
</feature>
<evidence type="ECO:0000256" key="3">
    <source>
        <dbReference type="ARBA" id="ARBA00023157"/>
    </source>
</evidence>
<feature type="region of interest" description="Disordered" evidence="4">
    <location>
        <begin position="514"/>
        <end position="567"/>
    </location>
</feature>
<dbReference type="Pfam" id="PF00353">
    <property type="entry name" value="HemolysinCabind"/>
    <property type="match status" value="1"/>
</dbReference>
<dbReference type="InterPro" id="IPR001343">
    <property type="entry name" value="Hemolysn_Ca-bd"/>
</dbReference>
<evidence type="ECO:0008006" key="8">
    <source>
        <dbReference type="Google" id="ProtNLM"/>
    </source>
</evidence>
<dbReference type="PANTHER" id="PTHR34677">
    <property type="match status" value="1"/>
</dbReference>
<dbReference type="NCBIfam" id="TIGR02232">
    <property type="entry name" value="myxo_disulf_rpt"/>
    <property type="match status" value="1"/>
</dbReference>
<dbReference type="InterPro" id="IPR011050">
    <property type="entry name" value="Pectin_lyase_fold/virulence"/>
</dbReference>
<name>A0A0G4EY83_VITBC</name>
<feature type="compositionally biased region" description="Gly residues" evidence="4">
    <location>
        <begin position="547"/>
        <end position="556"/>
    </location>
</feature>
<reference evidence="6 7" key="1">
    <citation type="submission" date="2014-11" db="EMBL/GenBank/DDBJ databases">
        <authorList>
            <person name="Zhu J."/>
            <person name="Qi W."/>
            <person name="Song R."/>
        </authorList>
    </citation>
    <scope>NUCLEOTIDE SEQUENCE [LARGE SCALE GENOMIC DNA]</scope>
</reference>
<dbReference type="SUPFAM" id="SSF51120">
    <property type="entry name" value="beta-Roll"/>
    <property type="match status" value="1"/>
</dbReference>
<evidence type="ECO:0000313" key="6">
    <source>
        <dbReference type="EMBL" id="CEM04305.1"/>
    </source>
</evidence>
<evidence type="ECO:0000256" key="1">
    <source>
        <dbReference type="ARBA" id="ARBA00022729"/>
    </source>
</evidence>
<dbReference type="EMBL" id="CDMY01000349">
    <property type="protein sequence ID" value="CEM04305.1"/>
    <property type="molecule type" value="Genomic_DNA"/>
</dbReference>
<evidence type="ECO:0000256" key="2">
    <source>
        <dbReference type="ARBA" id="ARBA00022737"/>
    </source>
</evidence>
<proteinExistence type="predicted"/>
<evidence type="ECO:0000256" key="4">
    <source>
        <dbReference type="SAM" id="MobiDB-lite"/>
    </source>
</evidence>
<dbReference type="InterPro" id="IPR006626">
    <property type="entry name" value="PbH1"/>
</dbReference>
<feature type="transmembrane region" description="Helical" evidence="5">
    <location>
        <begin position="792"/>
        <end position="812"/>
    </location>
</feature>
<feature type="compositionally biased region" description="Pro residues" evidence="4">
    <location>
        <begin position="519"/>
        <end position="532"/>
    </location>
</feature>
<dbReference type="Gene3D" id="2.150.10.10">
    <property type="entry name" value="Serralysin-like metalloprotease, C-terminal"/>
    <property type="match status" value="1"/>
</dbReference>
<dbReference type="SUPFAM" id="SSF51126">
    <property type="entry name" value="Pectin lyase-like"/>
    <property type="match status" value="1"/>
</dbReference>
<sequence length="897" mass="95176">MDISQCSALIDHTIFDSNEAVGTSSQSGDAPILKLGDRKSEYVIICQSTFQNNHNREAYYWASHHIVEIRAYEASVIVEKSIFTGNSRQSDTRSTSNDGAALKVSYPSGDVVISDCIFEDNKPGAIYIDSMYDQGGSVTVRRSTFRRNTALSGDSVDEANDRSAIRVKGYRHVEIVDNCFVDNELTTMIHAIDRDEDRLDTETFTLSGNGLVPRSVGGGSDVLFKFENPNQYYAGIIIGTNTQRCANVCGNGLVMPAIETCDDVGTPDVSATPESGDGCSASCTIEQGWECENQETHGDEGHGPSVCSPRPMLPTLTTKTPNSRILPFAVEITLSEPAKSGSFEVADIALSGAAEASVTSLQTISNQQFTANVQPTSGGSISIQLVAGTVELHNVPGYFNQDSNLLTVTIDAIRPTPVLTATTASPDGIVKSDPFSVTVTFDEPILASTLTASDFATTNASVVSISELGASSDTFSIGVAPDAAGGIQVQLPEARTEDLVGNPNMASNTLTVTYEMPPTTIPPSTVKPPTSPPDSGGGDVPPDGEDGGPGNGGPSNGGPSNNGPGNGGPGDCYRPDCPPCLCEDALDNMFPPWQEADISSGGAEGDPAEGCSTRLGTGGFRISCKDSQHMKTISLSETTFVTVLEGSTNDDTLRGNSKDNTLIGGDGDDSLAGRGGYDQLIGGRGSDTFVITDEPCDVTILDFETGASHDKLNLRIFPSITSMEALEQRMTSGSVIIDVDDTHRVTIANVIPEEVLDPTYFLLSEGADEARNNGDDECGWFTYSRPECVDTILSIVLGIVGVAGLGVGAWQFSHNFLKRGQKPTGAEEKGEKEMDPRKRSVSDTRDSRKKSYLQSKSERRVPRSEHPNFVQTLQEDKPSGDESGTCGRVEDGAVSRV</sequence>
<dbReference type="InterPro" id="IPR012334">
    <property type="entry name" value="Pectin_lyas_fold"/>
</dbReference>
<dbReference type="VEuPathDB" id="CryptoDB:Vbra_14026"/>
<feature type="region of interest" description="Disordered" evidence="4">
    <location>
        <begin position="820"/>
        <end position="897"/>
    </location>
</feature>
<dbReference type="Gene3D" id="2.160.20.10">
    <property type="entry name" value="Single-stranded right-handed beta-helix, Pectin lyase-like"/>
    <property type="match status" value="1"/>
</dbReference>
<keyword evidence="1" id="KW-0732">Signal</keyword>
<gene>
    <name evidence="6" type="ORF">Vbra_14026</name>
</gene>
<evidence type="ECO:0000313" key="7">
    <source>
        <dbReference type="Proteomes" id="UP000041254"/>
    </source>
</evidence>
<dbReference type="PhylomeDB" id="A0A0G4EY83"/>
<dbReference type="InterPro" id="IPR018511">
    <property type="entry name" value="Hemolysin-typ_Ca-bd_CS"/>
</dbReference>
<dbReference type="InterPro" id="IPR011936">
    <property type="entry name" value="Myxo_disulph_rpt"/>
</dbReference>
<keyword evidence="2" id="KW-0677">Repeat</keyword>
<dbReference type="PANTHER" id="PTHR34677:SF3">
    <property type="entry name" value="BACTERIAL IG-LIKE DOMAIN-CONTAINING PROTEIN"/>
    <property type="match status" value="1"/>
</dbReference>
<feature type="compositionally biased region" description="Basic and acidic residues" evidence="4">
    <location>
        <begin position="888"/>
        <end position="897"/>
    </location>
</feature>
<organism evidence="6 7">
    <name type="scientific">Vitrella brassicaformis (strain CCMP3155)</name>
    <dbReference type="NCBI Taxonomy" id="1169540"/>
    <lineage>
        <taxon>Eukaryota</taxon>
        <taxon>Sar</taxon>
        <taxon>Alveolata</taxon>
        <taxon>Colpodellida</taxon>
        <taxon>Vitrellaceae</taxon>
        <taxon>Vitrella</taxon>
    </lineage>
</organism>
<dbReference type="PROSITE" id="PS00330">
    <property type="entry name" value="HEMOLYSIN_CALCIUM"/>
    <property type="match status" value="1"/>
</dbReference>
<dbReference type="GO" id="GO:0005509">
    <property type="term" value="F:calcium ion binding"/>
    <property type="evidence" value="ECO:0007669"/>
    <property type="project" value="InterPro"/>
</dbReference>
<dbReference type="OrthoDB" id="89765at2759"/>
<keyword evidence="5" id="KW-1133">Transmembrane helix</keyword>
<accession>A0A0G4EY83</accession>
<evidence type="ECO:0000256" key="5">
    <source>
        <dbReference type="SAM" id="Phobius"/>
    </source>
</evidence>
<keyword evidence="7" id="KW-1185">Reference proteome</keyword>
<keyword evidence="5" id="KW-0812">Transmembrane</keyword>
<dbReference type="AlphaFoldDB" id="A0A0G4EY83"/>
<protein>
    <recommendedName>
        <fullName evidence="8">Right handed beta helix domain-containing protein</fullName>
    </recommendedName>
</protein>
<dbReference type="Proteomes" id="UP000041254">
    <property type="component" value="Unassembled WGS sequence"/>
</dbReference>
<keyword evidence="3" id="KW-1015">Disulfide bond</keyword>
<dbReference type="SMART" id="SM00710">
    <property type="entry name" value="PbH1"/>
    <property type="match status" value="3"/>
</dbReference>
<dbReference type="InParanoid" id="A0A0G4EY83"/>
<feature type="compositionally biased region" description="Basic and acidic residues" evidence="4">
    <location>
        <begin position="825"/>
        <end position="846"/>
    </location>
</feature>